<reference evidence="1 2" key="1">
    <citation type="submission" date="2018-07" db="EMBL/GenBank/DDBJ databases">
        <title>Dyadobacter roseus sp. nov., isolated from rose rhizosphere soil.</title>
        <authorList>
            <person name="Chen L."/>
        </authorList>
    </citation>
    <scope>NUCLEOTIDE SEQUENCE [LARGE SCALE GENOMIC DNA]</scope>
    <source>
        <strain evidence="1 2">RS19</strain>
    </source>
</reference>
<sequence>MREIYSSLACNLDANILLASIPLFEQENIEAIEWSFDALYKYDQIPPWFADLVSEYARNNRLVGHGIYFSIFSGKWLPEQQQWLNKLAVFCKEFRFDHISEHFGFMTGADFHKGAPISIPFTSKIVELGADRLARIQEICQCPVGLENLAFAYSFNEVKKQGEFLDCLIEKVNGFLILDLHNLYCQLHNFSISARELLKAYPLERVREIHISGGSWEQGLASDRKIRRDTHDDAVPEEVFALLNDTIPLCPNLKFVVLEQLGTGLTTDESRAQFQTDFNRMDSIVRLHRTNNADSLDNDFIPKVPLHINTTPVEDVLLYQQQQELSHILETASDLNHAQQLLLASSLNRSAWHIDQWTPEMLHTAISIAQKWKNGF</sequence>
<dbReference type="EMBL" id="QNUL01000025">
    <property type="protein sequence ID" value="REA57759.1"/>
    <property type="molecule type" value="Genomic_DNA"/>
</dbReference>
<evidence type="ECO:0000313" key="2">
    <source>
        <dbReference type="Proteomes" id="UP000256373"/>
    </source>
</evidence>
<gene>
    <name evidence="1" type="ORF">DSL64_22765</name>
</gene>
<dbReference type="OrthoDB" id="9763101at2"/>
<dbReference type="RefSeq" id="WP_115833250.1">
    <property type="nucleotide sequence ID" value="NZ_QNUL01000025.1"/>
</dbReference>
<comment type="caution">
    <text evidence="1">The sequence shown here is derived from an EMBL/GenBank/DDBJ whole genome shotgun (WGS) entry which is preliminary data.</text>
</comment>
<dbReference type="Gene3D" id="3.20.20.150">
    <property type="entry name" value="Divalent-metal-dependent TIM barrel enzymes"/>
    <property type="match status" value="1"/>
</dbReference>
<dbReference type="Proteomes" id="UP000256373">
    <property type="component" value="Unassembled WGS sequence"/>
</dbReference>
<dbReference type="PANTHER" id="PTHR42194">
    <property type="entry name" value="UPF0276 PROTEIN HI_1600"/>
    <property type="match status" value="1"/>
</dbReference>
<protein>
    <recommendedName>
        <fullName evidence="3">DUF692 domain-containing protein</fullName>
    </recommendedName>
</protein>
<accession>A0A3D8Y5H1</accession>
<keyword evidence="2" id="KW-1185">Reference proteome</keyword>
<evidence type="ECO:0008006" key="3">
    <source>
        <dbReference type="Google" id="ProtNLM"/>
    </source>
</evidence>
<dbReference type="AlphaFoldDB" id="A0A3D8Y5H1"/>
<dbReference type="PANTHER" id="PTHR42194:SF1">
    <property type="entry name" value="UPF0276 PROTEIN HI_1600"/>
    <property type="match status" value="1"/>
</dbReference>
<name>A0A3D8Y5H1_9BACT</name>
<dbReference type="InterPro" id="IPR007801">
    <property type="entry name" value="MbnB/TglH/ChrH"/>
</dbReference>
<proteinExistence type="predicted"/>
<evidence type="ECO:0000313" key="1">
    <source>
        <dbReference type="EMBL" id="REA57759.1"/>
    </source>
</evidence>
<organism evidence="1 2">
    <name type="scientific">Dyadobacter luteus</name>
    <dbReference type="NCBI Taxonomy" id="2259619"/>
    <lineage>
        <taxon>Bacteria</taxon>
        <taxon>Pseudomonadati</taxon>
        <taxon>Bacteroidota</taxon>
        <taxon>Cytophagia</taxon>
        <taxon>Cytophagales</taxon>
        <taxon>Spirosomataceae</taxon>
        <taxon>Dyadobacter</taxon>
    </lineage>
</organism>
<dbReference type="Pfam" id="PF05114">
    <property type="entry name" value="MbnB_TglH_ChrH"/>
    <property type="match status" value="1"/>
</dbReference>